<evidence type="ECO:0000313" key="2">
    <source>
        <dbReference type="EMBL" id="MFA0810597.1"/>
    </source>
</evidence>
<keyword evidence="3" id="KW-1185">Reference proteome</keyword>
<dbReference type="EMBL" id="JBGMEK010000010">
    <property type="protein sequence ID" value="MFA0810597.1"/>
    <property type="molecule type" value="Genomic_DNA"/>
</dbReference>
<proteinExistence type="predicted"/>
<feature type="compositionally biased region" description="Polar residues" evidence="1">
    <location>
        <begin position="71"/>
        <end position="80"/>
    </location>
</feature>
<accession>A0ABV4NX38</accession>
<reference evidence="2 3" key="1">
    <citation type="submission" date="2024-08" db="EMBL/GenBank/DDBJ databases">
        <authorList>
            <person name="Ishaq N."/>
        </authorList>
    </citation>
    <scope>NUCLEOTIDE SEQUENCE [LARGE SCALE GENOMIC DNA]</scope>
    <source>
        <strain evidence="2 3">DSM 18651</strain>
    </source>
</reference>
<sequence length="99" mass="10915">MQGSIVWASFPVVELLMMDLRVTVGRLGNTGGVADIKFCDMFNTFNKITISPPEIKDSESRNAQVGIYSGRKNTGWSGTKNQRKYHGQPGQNLADHGDK</sequence>
<evidence type="ECO:0000313" key="3">
    <source>
        <dbReference type="Proteomes" id="UP001569428"/>
    </source>
</evidence>
<dbReference type="Proteomes" id="UP001569428">
    <property type="component" value="Unassembled WGS sequence"/>
</dbReference>
<name>A0ABV4NX38_9GAMM</name>
<organism evidence="2 3">
    <name type="scientific">Microbulbifer epialgicus</name>
    <dbReference type="NCBI Taxonomy" id="393907"/>
    <lineage>
        <taxon>Bacteria</taxon>
        <taxon>Pseudomonadati</taxon>
        <taxon>Pseudomonadota</taxon>
        <taxon>Gammaproteobacteria</taxon>
        <taxon>Cellvibrionales</taxon>
        <taxon>Microbulbiferaceae</taxon>
        <taxon>Microbulbifer</taxon>
    </lineage>
</organism>
<dbReference type="RefSeq" id="WP_371838169.1">
    <property type="nucleotide sequence ID" value="NZ_JBGMEK010000010.1"/>
</dbReference>
<comment type="caution">
    <text evidence="2">The sequence shown here is derived from an EMBL/GenBank/DDBJ whole genome shotgun (WGS) entry which is preliminary data.</text>
</comment>
<feature type="region of interest" description="Disordered" evidence="1">
    <location>
        <begin position="68"/>
        <end position="99"/>
    </location>
</feature>
<protein>
    <submittedName>
        <fullName evidence="2">Uncharacterized protein</fullName>
    </submittedName>
</protein>
<evidence type="ECO:0000256" key="1">
    <source>
        <dbReference type="SAM" id="MobiDB-lite"/>
    </source>
</evidence>
<gene>
    <name evidence="2" type="ORF">ACCI49_06665</name>
</gene>